<keyword evidence="1" id="KW-0520">NAD</keyword>
<protein>
    <recommendedName>
        <fullName evidence="3">Deacetylase sirtuin-type domain-containing protein</fullName>
    </recommendedName>
</protein>
<evidence type="ECO:0000259" key="3">
    <source>
        <dbReference type="PROSITE" id="PS50305"/>
    </source>
</evidence>
<organism evidence="4 5">
    <name type="scientific">Lactobacillus gasseri</name>
    <dbReference type="NCBI Taxonomy" id="1596"/>
    <lineage>
        <taxon>Bacteria</taxon>
        <taxon>Bacillati</taxon>
        <taxon>Bacillota</taxon>
        <taxon>Bacilli</taxon>
        <taxon>Lactobacillales</taxon>
        <taxon>Lactobacillaceae</taxon>
        <taxon>Lactobacillus</taxon>
    </lineage>
</organism>
<dbReference type="Pfam" id="PF13289">
    <property type="entry name" value="SIR2_2"/>
    <property type="match status" value="1"/>
</dbReference>
<dbReference type="AlphaFoldDB" id="A0AB33ZUF0"/>
<proteinExistence type="predicted"/>
<evidence type="ECO:0000256" key="1">
    <source>
        <dbReference type="ARBA" id="ARBA00023027"/>
    </source>
</evidence>
<dbReference type="Proteomes" id="UP000250668">
    <property type="component" value="Unassembled WGS sequence"/>
</dbReference>
<feature type="domain" description="Deacetylase sirtuin-type" evidence="3">
    <location>
        <begin position="4"/>
        <end position="310"/>
    </location>
</feature>
<sequence>MNKKENIPNSYREAKRIIQEAKDADQLVLFIGAGVSINSGMPSWKDAVQHIGNLLGLDKIENSDYLKIPQYYYNSHGKQAYNTLMREIFKDGIKLPVSDIHRKVLRFNARSIITTNYDDLIERASEEYGEIRQIISQDKDIPYRKYNKELIKMHGDFAHDNFVLKEEDYLNYSENFKLIENYIKSIIGSKVLLFIGYSFNDPDLKQIFNWVKNIVGENMRYSYLLNADRVYDENEKSYYENLGVKIIYASKLNQDSFNVNNISKNLNNVLDYFLLPDRTSNLIDDIYIELKKYSYFSYITIKHLNNVLWKRGFYIADNLILSANNTNDKAQETLNLLCSNLDDIQDPIEKQKVKTILDILHKSMIKGIKSDKRSVKFETFMKKEDIEEDVYTFNWQRLNKLKNKNEILLGKNSGEVLLQQASIAYYLGDLLSSYNYLKQAGLALFEEKSYGLYYISQFNRKWLGKIITEASYMFDIDEFVVESIKNEISNIDFNNISDNINEISNRVSLIRDIDHWSYSYTIFQDLYDLNLKTSEQANTDYMFFQGVPGYEQAQIKAKDLYNFVFKNYLLLDQYRDINDNYKLYIRTVLFSVASDDKKDSFDPVIHTGNIKKEYLDDFDLFLILKYSSSSKSIYELFEEYQCQPFLNLNKKGSTYLESIIPNIVASHYKENIRNDLYWKLIALCGFVELNSEIVNKILDSINNYLIYPDIVTNQNIIRQFLINIKSQKLISNQNIAKIKKIIAKNINLMIENKLATISERVYFLNEYVKSIDETYNNVSIVEEAIKNNMDEVIISLYGLANNSVRNKIKDYFKNKEFNNEYDRFRIKLCLAIFNIINLDEEEKNSLINYLRSKDISAFQVKELPNKVKEITHLLTRLCIVRSKYTSENVRDVIKRYGMPADQWLINYQNFDYNNFELDWLKECEVNILENISSDKDIKNKIKSKLIQAFRENKLSPDLETIYFNYFA</sequence>
<dbReference type="SUPFAM" id="SSF52467">
    <property type="entry name" value="DHS-like NAD/FAD-binding domain"/>
    <property type="match status" value="1"/>
</dbReference>
<dbReference type="EMBL" id="BEXJ01000001">
    <property type="protein sequence ID" value="GBA95063.1"/>
    <property type="molecule type" value="Genomic_DNA"/>
</dbReference>
<evidence type="ECO:0000313" key="5">
    <source>
        <dbReference type="Proteomes" id="UP000250668"/>
    </source>
</evidence>
<evidence type="ECO:0000313" key="4">
    <source>
        <dbReference type="EMBL" id="GBA95063.1"/>
    </source>
</evidence>
<dbReference type="InterPro" id="IPR026590">
    <property type="entry name" value="Ssirtuin_cat_dom"/>
</dbReference>
<accession>A0AB33ZUF0</accession>
<dbReference type="Gene3D" id="3.40.50.1220">
    <property type="entry name" value="TPP-binding domain"/>
    <property type="match status" value="1"/>
</dbReference>
<gene>
    <name evidence="4" type="ORF">LJCM1025_03380</name>
</gene>
<dbReference type="InterPro" id="IPR029035">
    <property type="entry name" value="DHS-like_NAD/FAD-binding_dom"/>
</dbReference>
<evidence type="ECO:0000256" key="2">
    <source>
        <dbReference type="PROSITE-ProRule" id="PRU00236"/>
    </source>
</evidence>
<dbReference type="RefSeq" id="WP_157956159.1">
    <property type="nucleotide sequence ID" value="NZ_BEXJ01000001.1"/>
</dbReference>
<comment type="caution">
    <text evidence="4">The sequence shown here is derived from an EMBL/GenBank/DDBJ whole genome shotgun (WGS) entry which is preliminary data.</text>
</comment>
<comment type="caution">
    <text evidence="2">Lacks conserved residue(s) required for the propagation of feature annotation.</text>
</comment>
<name>A0AB33ZUF0_LACGS</name>
<dbReference type="PROSITE" id="PS50305">
    <property type="entry name" value="SIRTUIN"/>
    <property type="match status" value="1"/>
</dbReference>
<reference evidence="4 5" key="1">
    <citation type="journal article" date="2018" name="Int. J. Syst. Evol. Microbiol.">
        <title>Lactobacillus paragasseri sp. nov., a sister taxon of Lactobacillus gasseri, based on whole-genome sequence analyses.</title>
        <authorList>
            <person name="Tanizawa Y."/>
            <person name="Tada I."/>
            <person name="Kobayashi H."/>
            <person name="Endo A."/>
            <person name="Maeno S."/>
            <person name="Toyoda A."/>
            <person name="Arita M."/>
            <person name="Nakamura Y."/>
            <person name="Sakamoto M."/>
            <person name="Ohkuma M."/>
            <person name="Tohno M."/>
        </authorList>
    </citation>
    <scope>NUCLEOTIDE SEQUENCE [LARGE SCALE GENOMIC DNA]</scope>
    <source>
        <strain evidence="4 5">JCM 1025</strain>
    </source>
</reference>